<reference evidence="3 4" key="1">
    <citation type="submission" date="2021-03" db="EMBL/GenBank/DDBJ databases">
        <title>Genomic Encyclopedia of Type Strains, Phase IV (KMG-IV): sequencing the most valuable type-strain genomes for metagenomic binning, comparative biology and taxonomic classification.</title>
        <authorList>
            <person name="Goeker M."/>
        </authorList>
    </citation>
    <scope>NUCLEOTIDE SEQUENCE [LARGE SCALE GENOMIC DNA]</scope>
    <source>
        <strain evidence="3 4">DSM 6139</strain>
    </source>
</reference>
<dbReference type="Proteomes" id="UP001519271">
    <property type="component" value="Unassembled WGS sequence"/>
</dbReference>
<dbReference type="SUPFAM" id="SSF48179">
    <property type="entry name" value="6-phosphogluconate dehydrogenase C-terminal domain-like"/>
    <property type="match status" value="1"/>
</dbReference>
<dbReference type="SUPFAM" id="SSF51735">
    <property type="entry name" value="NAD(P)-binding Rossmann-fold domains"/>
    <property type="match status" value="1"/>
</dbReference>
<evidence type="ECO:0000313" key="4">
    <source>
        <dbReference type="Proteomes" id="UP001519271"/>
    </source>
</evidence>
<dbReference type="InterPro" id="IPR036291">
    <property type="entry name" value="NAD(P)-bd_dom_sf"/>
</dbReference>
<dbReference type="Pfam" id="PF09130">
    <property type="entry name" value="DUF1932"/>
    <property type="match status" value="1"/>
</dbReference>
<keyword evidence="4" id="KW-1185">Reference proteome</keyword>
<dbReference type="InterPro" id="IPR008927">
    <property type="entry name" value="6-PGluconate_DH-like_C_sf"/>
</dbReference>
<dbReference type="Pfam" id="PF03446">
    <property type="entry name" value="NAD_binding_2"/>
    <property type="match status" value="1"/>
</dbReference>
<dbReference type="RefSeq" id="WP_209458101.1">
    <property type="nucleotide sequence ID" value="NZ_JAGGKC010000002.1"/>
</dbReference>
<sequence>MVRLGFIGFGEAAYEMSCGFKAEGKDVEIRAFDVAYTKNKANFDARAEKAGVEISESLEDLIGSSEVIMSMVPTAYTLTTAMDAMKYFGKGQLFADASTSLPDDMVEIAKAAAERGIDFADVAMLGSLPKDKHKVPILVSGTGADRFLSLMQPHGMDIEKVSDKAGDASAIKLTRSIYMKGLATLMTETLMCAYVNNIQDKIIESISGSLDGEKFIVTANRLISGNAIHSERRIHEMESVIQFAEECGLTPTMTIATRKALEELNGLKLMEYFKESKPKNYLDVMNAMRVKGIL</sequence>
<comment type="caution">
    <text evidence="3">The sequence shown here is derived from an EMBL/GenBank/DDBJ whole genome shotgun (WGS) entry which is preliminary data.</text>
</comment>
<dbReference type="Gene3D" id="3.40.50.720">
    <property type="entry name" value="NAD(P)-binding Rossmann-like Domain"/>
    <property type="match status" value="1"/>
</dbReference>
<name>A0ABS4FZX1_9CLOT</name>
<gene>
    <name evidence="3" type="ORF">J2Z34_000318</name>
</gene>
<evidence type="ECO:0000259" key="1">
    <source>
        <dbReference type="Pfam" id="PF03446"/>
    </source>
</evidence>
<accession>A0ABS4FZX1</accession>
<evidence type="ECO:0000313" key="3">
    <source>
        <dbReference type="EMBL" id="MBP1917847.1"/>
    </source>
</evidence>
<proteinExistence type="predicted"/>
<dbReference type="EMBL" id="JAGGKC010000002">
    <property type="protein sequence ID" value="MBP1917847.1"/>
    <property type="molecule type" value="Genomic_DNA"/>
</dbReference>
<feature type="domain" description="Phosphogluconate dehydrogenase NAD-binding putative C-terminal" evidence="2">
    <location>
        <begin position="198"/>
        <end position="263"/>
    </location>
</feature>
<evidence type="ECO:0000259" key="2">
    <source>
        <dbReference type="Pfam" id="PF09130"/>
    </source>
</evidence>
<dbReference type="Gene3D" id="1.10.1040.10">
    <property type="entry name" value="N-(1-d-carboxylethyl)-l-norvaline Dehydrogenase, domain 2"/>
    <property type="match status" value="1"/>
</dbReference>
<dbReference type="InterPro" id="IPR006115">
    <property type="entry name" value="6PGDH_NADP-bd"/>
</dbReference>
<dbReference type="InterPro" id="IPR015814">
    <property type="entry name" value="Pgluconate_DH_NAD-bd_C"/>
</dbReference>
<feature type="domain" description="6-phosphogluconate dehydrogenase NADP-binding" evidence="1">
    <location>
        <begin position="4"/>
        <end position="142"/>
    </location>
</feature>
<organism evidence="3 4">
    <name type="scientific">Youngiibacter multivorans</name>
    <dbReference type="NCBI Taxonomy" id="937251"/>
    <lineage>
        <taxon>Bacteria</taxon>
        <taxon>Bacillati</taxon>
        <taxon>Bacillota</taxon>
        <taxon>Clostridia</taxon>
        <taxon>Eubacteriales</taxon>
        <taxon>Clostridiaceae</taxon>
        <taxon>Youngiibacter</taxon>
    </lineage>
</organism>
<dbReference type="InterPro" id="IPR013328">
    <property type="entry name" value="6PGD_dom2"/>
</dbReference>
<protein>
    <submittedName>
        <fullName evidence="3">3-hydroxyisobutyrate dehydrogenase-like beta-hydroxyacid dehydrogenase</fullName>
    </submittedName>
</protein>